<feature type="domain" description="ATP-grasp" evidence="16">
    <location>
        <begin position="108"/>
        <end position="310"/>
    </location>
</feature>
<dbReference type="InterPro" id="IPR037123">
    <property type="entry name" value="PRibGlycinamide_synth_C_sf"/>
</dbReference>
<dbReference type="InterPro" id="IPR020561">
    <property type="entry name" value="PRibGlycinamid_synth_ATP-grasp"/>
</dbReference>
<dbReference type="Gene3D" id="3.30.1490.20">
    <property type="entry name" value="ATP-grasp fold, A domain"/>
    <property type="match status" value="1"/>
</dbReference>
<dbReference type="SMART" id="SM01209">
    <property type="entry name" value="GARS_A"/>
    <property type="match status" value="1"/>
</dbReference>
<evidence type="ECO:0000256" key="6">
    <source>
        <dbReference type="ARBA" id="ARBA00022723"/>
    </source>
</evidence>
<keyword evidence="7 15" id="KW-0547">Nucleotide-binding</keyword>
<dbReference type="Gene3D" id="3.30.470.20">
    <property type="entry name" value="ATP-grasp fold, B domain"/>
    <property type="match status" value="1"/>
</dbReference>
<comment type="cofactor">
    <cofactor evidence="2">
        <name>Mg(2+)</name>
        <dbReference type="ChEBI" id="CHEBI:18420"/>
    </cofactor>
</comment>
<dbReference type="GO" id="GO:0009113">
    <property type="term" value="P:purine nucleobase biosynthetic process"/>
    <property type="evidence" value="ECO:0007669"/>
    <property type="project" value="InterPro"/>
</dbReference>
<sequence length="410" mass="44820">MKVLVIGSGGREHALSHKLKQSERVDEVFVIPGNDAMVNVATVVSDIKETEHDQILNFAKEQGVEWVVIGPEQPLTEGLADVLTQAGIKVFGPNQKAAQIEGSKSFAKELMAKYDIPTAEYAVVTTKQEALDYLDSHPAPIVLKQDGLAAGKGVIVAMTHEEAVGAIELFYQNGDAEVVFEEFLAGEEFSLMVFVNDDFIIPFDVIAQDHKRAYDGDLGPNTGGMGAYCPVSHISDDVLKVTNETIAYPIARAMHEEGLNYFGLLYIGAIITEDGPKVIEFNARFGDPECQVLLTKMESDLIEVLEALERKEDIQLQWSDDAVVGVVLASEGYPGSYDKGHKVYGYDGSLDYYISGLKKEEDWVTSGGRVMLAVGKGASIQEAVERSYKKVGQITSDGLFHRKDIAHRAL</sequence>
<keyword evidence="10" id="KW-0464">Manganese</keyword>
<dbReference type="HAMAP" id="MF_00138">
    <property type="entry name" value="GARS"/>
    <property type="match status" value="1"/>
</dbReference>
<keyword evidence="5 14" id="KW-0436">Ligase</keyword>
<evidence type="ECO:0000256" key="4">
    <source>
        <dbReference type="ARBA" id="ARBA00013255"/>
    </source>
</evidence>
<dbReference type="InterPro" id="IPR020559">
    <property type="entry name" value="PRibGlycinamide_synth_CS"/>
</dbReference>
<dbReference type="FunFam" id="3.40.50.20:FF:000006">
    <property type="entry name" value="Phosphoribosylamine--glycine ligase, chloroplastic"/>
    <property type="match status" value="1"/>
</dbReference>
<reference evidence="17 18" key="1">
    <citation type="submission" date="2019-01" db="EMBL/GenBank/DDBJ databases">
        <title>Draft genome sequences of the type strains of six Macrococcus species.</title>
        <authorList>
            <person name="Mazhar S."/>
            <person name="Altermann E."/>
            <person name="Hill C."/>
            <person name="Mcauliffe O."/>
        </authorList>
    </citation>
    <scope>NUCLEOTIDE SEQUENCE [LARGE SCALE GENOMIC DNA]</scope>
    <source>
        <strain evidence="17 18">CCM4811</strain>
    </source>
</reference>
<accession>A0A4R6BG89</accession>
<dbReference type="PROSITE" id="PS00184">
    <property type="entry name" value="GARS"/>
    <property type="match status" value="1"/>
</dbReference>
<keyword evidence="9 15" id="KW-0067">ATP-binding</keyword>
<dbReference type="PANTHER" id="PTHR43472">
    <property type="entry name" value="PHOSPHORIBOSYLAMINE--GLYCINE LIGASE"/>
    <property type="match status" value="1"/>
</dbReference>
<name>A0A4R6BG89_9STAP</name>
<dbReference type="InterPro" id="IPR020560">
    <property type="entry name" value="PRibGlycinamide_synth_C-dom"/>
</dbReference>
<dbReference type="GO" id="GO:0004637">
    <property type="term" value="F:phosphoribosylamine-glycine ligase activity"/>
    <property type="evidence" value="ECO:0007669"/>
    <property type="project" value="UniProtKB-UniRule"/>
</dbReference>
<evidence type="ECO:0000256" key="2">
    <source>
        <dbReference type="ARBA" id="ARBA00001946"/>
    </source>
</evidence>
<comment type="similarity">
    <text evidence="11 14">Belongs to the GARS family.</text>
</comment>
<dbReference type="SUPFAM" id="SSF56059">
    <property type="entry name" value="Glutathione synthetase ATP-binding domain-like"/>
    <property type="match status" value="1"/>
</dbReference>
<evidence type="ECO:0000313" key="18">
    <source>
        <dbReference type="Proteomes" id="UP000295310"/>
    </source>
</evidence>
<dbReference type="Pfam" id="PF02843">
    <property type="entry name" value="GARS_C"/>
    <property type="match status" value="1"/>
</dbReference>
<evidence type="ECO:0000256" key="3">
    <source>
        <dbReference type="ARBA" id="ARBA00005174"/>
    </source>
</evidence>
<dbReference type="InterPro" id="IPR011054">
    <property type="entry name" value="Rudment_hybrid_motif"/>
</dbReference>
<comment type="cofactor">
    <cofactor evidence="1">
        <name>Mn(2+)</name>
        <dbReference type="ChEBI" id="CHEBI:29035"/>
    </cofactor>
</comment>
<keyword evidence="6" id="KW-0479">Metal-binding</keyword>
<dbReference type="PROSITE" id="PS50975">
    <property type="entry name" value="ATP_GRASP"/>
    <property type="match status" value="1"/>
</dbReference>
<comment type="caution">
    <text evidence="17">The sequence shown here is derived from an EMBL/GenBank/DDBJ whole genome shotgun (WGS) entry which is preliminary data.</text>
</comment>
<dbReference type="RefSeq" id="WP_133431110.1">
    <property type="nucleotide sequence ID" value="NZ_SCWA01000002.1"/>
</dbReference>
<evidence type="ECO:0000256" key="5">
    <source>
        <dbReference type="ARBA" id="ARBA00022598"/>
    </source>
</evidence>
<dbReference type="Gene3D" id="3.40.50.20">
    <property type="match status" value="1"/>
</dbReference>
<keyword evidence="18" id="KW-1185">Reference proteome</keyword>
<evidence type="ECO:0000256" key="7">
    <source>
        <dbReference type="ARBA" id="ARBA00022741"/>
    </source>
</evidence>
<evidence type="ECO:0000259" key="16">
    <source>
        <dbReference type="PROSITE" id="PS50975"/>
    </source>
</evidence>
<dbReference type="Gene3D" id="3.90.600.10">
    <property type="entry name" value="Phosphoribosylglycinamide synthetase, C-terminal domain"/>
    <property type="match status" value="1"/>
</dbReference>
<keyword evidence="8 14" id="KW-0658">Purine biosynthesis</keyword>
<protein>
    <recommendedName>
        <fullName evidence="4 14">Phosphoribosylamine--glycine ligase</fullName>
        <ecNumber evidence="4 14">6.3.4.13</ecNumber>
    </recommendedName>
    <alternativeName>
        <fullName evidence="14">GARS</fullName>
    </alternativeName>
    <alternativeName>
        <fullName evidence="12 14">Glycinamide ribonucleotide synthetase</fullName>
    </alternativeName>
    <alternativeName>
        <fullName evidence="13 14">Phosphoribosylglycinamide synthetase</fullName>
    </alternativeName>
</protein>
<dbReference type="InterPro" id="IPR011761">
    <property type="entry name" value="ATP-grasp"/>
</dbReference>
<dbReference type="AlphaFoldDB" id="A0A4R6BG89"/>
<dbReference type="GO" id="GO:0005524">
    <property type="term" value="F:ATP binding"/>
    <property type="evidence" value="ECO:0007669"/>
    <property type="project" value="UniProtKB-UniRule"/>
</dbReference>
<evidence type="ECO:0000256" key="10">
    <source>
        <dbReference type="ARBA" id="ARBA00023211"/>
    </source>
</evidence>
<dbReference type="GO" id="GO:0046872">
    <property type="term" value="F:metal ion binding"/>
    <property type="evidence" value="ECO:0007669"/>
    <property type="project" value="UniProtKB-KW"/>
</dbReference>
<dbReference type="EMBL" id="SCWA01000002">
    <property type="protein sequence ID" value="TDL98842.1"/>
    <property type="molecule type" value="Genomic_DNA"/>
</dbReference>
<dbReference type="UniPathway" id="UPA00074">
    <property type="reaction ID" value="UER00125"/>
</dbReference>
<dbReference type="Pfam" id="PF02844">
    <property type="entry name" value="GARS_N"/>
    <property type="match status" value="1"/>
</dbReference>
<dbReference type="PANTHER" id="PTHR43472:SF1">
    <property type="entry name" value="PHOSPHORIBOSYLAMINE--GLYCINE LIGASE, CHLOROPLASTIC"/>
    <property type="match status" value="1"/>
</dbReference>
<proteinExistence type="inferred from homology"/>
<evidence type="ECO:0000256" key="15">
    <source>
        <dbReference type="PROSITE-ProRule" id="PRU00409"/>
    </source>
</evidence>
<dbReference type="SUPFAM" id="SSF51246">
    <property type="entry name" value="Rudiment single hybrid motif"/>
    <property type="match status" value="1"/>
</dbReference>
<evidence type="ECO:0000256" key="12">
    <source>
        <dbReference type="ARBA" id="ARBA00042242"/>
    </source>
</evidence>
<dbReference type="SMART" id="SM01210">
    <property type="entry name" value="GARS_C"/>
    <property type="match status" value="1"/>
</dbReference>
<gene>
    <name evidence="14" type="primary">purD</name>
    <name evidence="17" type="ORF">ERX27_01735</name>
</gene>
<dbReference type="InterPro" id="IPR016185">
    <property type="entry name" value="PreATP-grasp_dom_sf"/>
</dbReference>
<dbReference type="OrthoDB" id="9807240at2"/>
<evidence type="ECO:0000256" key="9">
    <source>
        <dbReference type="ARBA" id="ARBA00022840"/>
    </source>
</evidence>
<evidence type="ECO:0000256" key="11">
    <source>
        <dbReference type="ARBA" id="ARBA00038345"/>
    </source>
</evidence>
<evidence type="ECO:0000256" key="8">
    <source>
        <dbReference type="ARBA" id="ARBA00022755"/>
    </source>
</evidence>
<dbReference type="EC" id="6.3.4.13" evidence="4 14"/>
<dbReference type="NCBIfam" id="TIGR00877">
    <property type="entry name" value="purD"/>
    <property type="match status" value="1"/>
</dbReference>
<evidence type="ECO:0000313" key="17">
    <source>
        <dbReference type="EMBL" id="TDL98842.1"/>
    </source>
</evidence>
<evidence type="ECO:0000256" key="14">
    <source>
        <dbReference type="HAMAP-Rule" id="MF_00138"/>
    </source>
</evidence>
<dbReference type="Pfam" id="PF01071">
    <property type="entry name" value="GARS_A"/>
    <property type="match status" value="1"/>
</dbReference>
<dbReference type="Proteomes" id="UP000295310">
    <property type="component" value="Unassembled WGS sequence"/>
</dbReference>
<evidence type="ECO:0000256" key="1">
    <source>
        <dbReference type="ARBA" id="ARBA00001936"/>
    </source>
</evidence>
<comment type="pathway">
    <text evidence="3 14">Purine metabolism; IMP biosynthesis via de novo pathway; N(1)-(5-phospho-D-ribosyl)glycinamide from 5-phospho-alpha-D-ribose 1-diphosphate: step 2/2.</text>
</comment>
<comment type="catalytic activity">
    <reaction evidence="14">
        <text>5-phospho-beta-D-ribosylamine + glycine + ATP = N(1)-(5-phospho-beta-D-ribosyl)glycinamide + ADP + phosphate + H(+)</text>
        <dbReference type="Rhea" id="RHEA:17453"/>
        <dbReference type="ChEBI" id="CHEBI:15378"/>
        <dbReference type="ChEBI" id="CHEBI:30616"/>
        <dbReference type="ChEBI" id="CHEBI:43474"/>
        <dbReference type="ChEBI" id="CHEBI:57305"/>
        <dbReference type="ChEBI" id="CHEBI:58681"/>
        <dbReference type="ChEBI" id="CHEBI:143788"/>
        <dbReference type="ChEBI" id="CHEBI:456216"/>
        <dbReference type="EC" id="6.3.4.13"/>
    </reaction>
</comment>
<dbReference type="InterPro" id="IPR013815">
    <property type="entry name" value="ATP_grasp_subdomain_1"/>
</dbReference>
<dbReference type="InterPro" id="IPR020562">
    <property type="entry name" value="PRibGlycinamide_synth_N"/>
</dbReference>
<dbReference type="InterPro" id="IPR000115">
    <property type="entry name" value="PRibGlycinamide_synth"/>
</dbReference>
<evidence type="ECO:0000256" key="13">
    <source>
        <dbReference type="ARBA" id="ARBA00042864"/>
    </source>
</evidence>
<dbReference type="SUPFAM" id="SSF52440">
    <property type="entry name" value="PreATP-grasp domain"/>
    <property type="match status" value="1"/>
</dbReference>
<organism evidence="17 18">
    <name type="scientific">Macrococcus brunensis</name>
    <dbReference type="NCBI Taxonomy" id="198483"/>
    <lineage>
        <taxon>Bacteria</taxon>
        <taxon>Bacillati</taxon>
        <taxon>Bacillota</taxon>
        <taxon>Bacilli</taxon>
        <taxon>Bacillales</taxon>
        <taxon>Staphylococcaceae</taxon>
        <taxon>Macrococcus</taxon>
    </lineage>
</organism>
<dbReference type="GO" id="GO:0006189">
    <property type="term" value="P:'de novo' IMP biosynthetic process"/>
    <property type="evidence" value="ECO:0007669"/>
    <property type="project" value="UniProtKB-UniRule"/>
</dbReference>